<dbReference type="PANTHER" id="PTHR48111:SF1">
    <property type="entry name" value="TWO-COMPONENT RESPONSE REGULATOR ORR33"/>
    <property type="match status" value="1"/>
</dbReference>
<dbReference type="Gene3D" id="3.40.50.2300">
    <property type="match status" value="1"/>
</dbReference>
<keyword evidence="1 6" id="KW-0597">Phosphoprotein</keyword>
<dbReference type="PROSITE" id="PS51755">
    <property type="entry name" value="OMPR_PHOB"/>
    <property type="match status" value="1"/>
</dbReference>
<evidence type="ECO:0000256" key="3">
    <source>
        <dbReference type="ARBA" id="ARBA00023015"/>
    </source>
</evidence>
<keyword evidence="4 7" id="KW-0238">DNA-binding</keyword>
<gene>
    <name evidence="10" type="ORF">ACFPN2_33525</name>
</gene>
<evidence type="ECO:0000256" key="2">
    <source>
        <dbReference type="ARBA" id="ARBA00023012"/>
    </source>
</evidence>
<comment type="caution">
    <text evidence="10">The sequence shown here is derived from an EMBL/GenBank/DDBJ whole genome shotgun (WGS) entry which is preliminary data.</text>
</comment>
<dbReference type="RefSeq" id="WP_380604901.1">
    <property type="nucleotide sequence ID" value="NZ_JBHSDU010000015.1"/>
</dbReference>
<evidence type="ECO:0000313" key="11">
    <source>
        <dbReference type="Proteomes" id="UP001595904"/>
    </source>
</evidence>
<evidence type="ECO:0000256" key="6">
    <source>
        <dbReference type="PROSITE-ProRule" id="PRU00169"/>
    </source>
</evidence>
<feature type="modified residue" description="4-aspartylphosphate" evidence="6">
    <location>
        <position position="51"/>
    </location>
</feature>
<reference evidence="11" key="1">
    <citation type="journal article" date="2019" name="Int. J. Syst. Evol. Microbiol.">
        <title>The Global Catalogue of Microorganisms (GCM) 10K type strain sequencing project: providing services to taxonomists for standard genome sequencing and annotation.</title>
        <authorList>
            <consortium name="The Broad Institute Genomics Platform"/>
            <consortium name="The Broad Institute Genome Sequencing Center for Infectious Disease"/>
            <person name="Wu L."/>
            <person name="Ma J."/>
        </authorList>
    </citation>
    <scope>NUCLEOTIDE SEQUENCE [LARGE SCALE GENOMIC DNA]</scope>
    <source>
        <strain evidence="11">CGMCC 1.10759</strain>
    </source>
</reference>
<dbReference type="Gene3D" id="6.10.250.690">
    <property type="match status" value="1"/>
</dbReference>
<proteinExistence type="predicted"/>
<evidence type="ECO:0000256" key="1">
    <source>
        <dbReference type="ARBA" id="ARBA00022553"/>
    </source>
</evidence>
<dbReference type="InterPro" id="IPR001867">
    <property type="entry name" value="OmpR/PhoB-type_DNA-bd"/>
</dbReference>
<keyword evidence="2" id="KW-0902">Two-component regulatory system</keyword>
<dbReference type="Proteomes" id="UP001595904">
    <property type="component" value="Unassembled WGS sequence"/>
</dbReference>
<dbReference type="SUPFAM" id="SSF52172">
    <property type="entry name" value="CheY-like"/>
    <property type="match status" value="1"/>
</dbReference>
<keyword evidence="3" id="KW-0805">Transcription regulation</keyword>
<feature type="DNA-binding region" description="OmpR/PhoB-type" evidence="7">
    <location>
        <begin position="124"/>
        <end position="219"/>
    </location>
</feature>
<keyword evidence="11" id="KW-1185">Reference proteome</keyword>
<dbReference type="SMART" id="SM00862">
    <property type="entry name" value="Trans_reg_C"/>
    <property type="match status" value="1"/>
</dbReference>
<dbReference type="InterPro" id="IPR036388">
    <property type="entry name" value="WH-like_DNA-bd_sf"/>
</dbReference>
<evidence type="ECO:0000313" key="10">
    <source>
        <dbReference type="EMBL" id="MFC4314044.1"/>
    </source>
</evidence>
<evidence type="ECO:0000259" key="8">
    <source>
        <dbReference type="PROSITE" id="PS50110"/>
    </source>
</evidence>
<evidence type="ECO:0000259" key="9">
    <source>
        <dbReference type="PROSITE" id="PS51755"/>
    </source>
</evidence>
<evidence type="ECO:0000256" key="5">
    <source>
        <dbReference type="ARBA" id="ARBA00023163"/>
    </source>
</evidence>
<organism evidence="10 11">
    <name type="scientific">Steroidobacter flavus</name>
    <dbReference type="NCBI Taxonomy" id="1842136"/>
    <lineage>
        <taxon>Bacteria</taxon>
        <taxon>Pseudomonadati</taxon>
        <taxon>Pseudomonadota</taxon>
        <taxon>Gammaproteobacteria</taxon>
        <taxon>Steroidobacterales</taxon>
        <taxon>Steroidobacteraceae</taxon>
        <taxon>Steroidobacter</taxon>
    </lineage>
</organism>
<accession>A0ABV8T2F2</accession>
<dbReference type="Pfam" id="PF00486">
    <property type="entry name" value="Trans_reg_C"/>
    <property type="match status" value="1"/>
</dbReference>
<feature type="domain" description="Response regulatory" evidence="8">
    <location>
        <begin position="2"/>
        <end position="116"/>
    </location>
</feature>
<name>A0ABV8T2F2_9GAMM</name>
<dbReference type="EMBL" id="JBHSDU010000015">
    <property type="protein sequence ID" value="MFC4314044.1"/>
    <property type="molecule type" value="Genomic_DNA"/>
</dbReference>
<dbReference type="Gene3D" id="1.10.10.10">
    <property type="entry name" value="Winged helix-like DNA-binding domain superfamily/Winged helix DNA-binding domain"/>
    <property type="match status" value="1"/>
</dbReference>
<dbReference type="InterPro" id="IPR011006">
    <property type="entry name" value="CheY-like_superfamily"/>
</dbReference>
<dbReference type="SMART" id="SM00448">
    <property type="entry name" value="REC"/>
    <property type="match status" value="1"/>
</dbReference>
<evidence type="ECO:0000256" key="7">
    <source>
        <dbReference type="PROSITE-ProRule" id="PRU01091"/>
    </source>
</evidence>
<dbReference type="InterPro" id="IPR001789">
    <property type="entry name" value="Sig_transdc_resp-reg_receiver"/>
</dbReference>
<dbReference type="PANTHER" id="PTHR48111">
    <property type="entry name" value="REGULATOR OF RPOS"/>
    <property type="match status" value="1"/>
</dbReference>
<sequence>MRVLIVEDDPLIADAVRQALTRSGFAADIVTSAEAAASALQAESFDLAVVDIGLPREDGLHLVRRLRAGGKATPILMLTARDGLSDRVNALDLGADDYMTKPFEVAELIARCRALIRRANSAANNQLSFGGLQLDMTHHALSIGSKPVELTQREWSILECLVLNAGRIVSKDKLMSSVTDWTDDLTPNAIEVYVSRLRGKLGDAARIRAVRGMGYRIDEKNK</sequence>
<evidence type="ECO:0000256" key="4">
    <source>
        <dbReference type="ARBA" id="ARBA00023125"/>
    </source>
</evidence>
<feature type="domain" description="OmpR/PhoB-type" evidence="9">
    <location>
        <begin position="124"/>
        <end position="219"/>
    </location>
</feature>
<dbReference type="CDD" id="cd00383">
    <property type="entry name" value="trans_reg_C"/>
    <property type="match status" value="1"/>
</dbReference>
<dbReference type="InterPro" id="IPR039420">
    <property type="entry name" value="WalR-like"/>
</dbReference>
<dbReference type="Pfam" id="PF00072">
    <property type="entry name" value="Response_reg"/>
    <property type="match status" value="1"/>
</dbReference>
<keyword evidence="5" id="KW-0804">Transcription</keyword>
<dbReference type="PROSITE" id="PS50110">
    <property type="entry name" value="RESPONSE_REGULATORY"/>
    <property type="match status" value="1"/>
</dbReference>
<dbReference type="CDD" id="cd17624">
    <property type="entry name" value="REC_OmpR_PmrA-like"/>
    <property type="match status" value="1"/>
</dbReference>
<protein>
    <submittedName>
        <fullName evidence="10">Response regulator</fullName>
    </submittedName>
</protein>